<keyword evidence="3" id="KW-1185">Reference proteome</keyword>
<organism evidence="2 3">
    <name type="scientific">Caproicibacterium argilliputei</name>
    <dbReference type="NCBI Taxonomy" id="3030016"/>
    <lineage>
        <taxon>Bacteria</taxon>
        <taxon>Bacillati</taxon>
        <taxon>Bacillota</taxon>
        <taxon>Clostridia</taxon>
        <taxon>Eubacteriales</taxon>
        <taxon>Oscillospiraceae</taxon>
        <taxon>Caproicibacterium</taxon>
    </lineage>
</organism>
<evidence type="ECO:0000256" key="1">
    <source>
        <dbReference type="SAM" id="MobiDB-lite"/>
    </source>
</evidence>
<reference evidence="3" key="3">
    <citation type="submission" date="2024-06" db="EMBL/GenBank/DDBJ databases">
        <authorList>
            <person name="Zeng C."/>
        </authorList>
    </citation>
    <scope>NUCLEOTIDE SEQUENCE [LARGE SCALE GENOMIC DNA]</scope>
    <source>
        <strain evidence="3">ZCY20-5</strain>
    </source>
</reference>
<evidence type="ECO:0000313" key="3">
    <source>
        <dbReference type="Proteomes" id="UP001300604"/>
    </source>
</evidence>
<protein>
    <submittedName>
        <fullName evidence="2">Uncharacterized protein</fullName>
    </submittedName>
</protein>
<dbReference type="EMBL" id="CP135996">
    <property type="protein sequence ID" value="WOC31855.1"/>
    <property type="molecule type" value="Genomic_DNA"/>
</dbReference>
<reference evidence="2 3" key="1">
    <citation type="submission" date="2024-06" db="EMBL/GenBank/DDBJ databases">
        <title>Caproicibacterium argilliputei sp. nov, a novel caproic acid producing anaerobic bacterium isolated from pit mud.</title>
        <authorList>
            <person name="Xia S."/>
        </authorList>
    </citation>
    <scope>NUCLEOTIDE SEQUENCE [LARGE SCALE GENOMIC DNA]</scope>
    <source>
        <strain evidence="2 3">ZCY20-5</strain>
    </source>
</reference>
<evidence type="ECO:0000313" key="2">
    <source>
        <dbReference type="EMBL" id="WOC31855.1"/>
    </source>
</evidence>
<proteinExistence type="predicted"/>
<dbReference type="AlphaFoldDB" id="A0AA97DA49"/>
<accession>A0AA97DA49</accession>
<sequence>MPSNKKQTSKSIATNASQILKDSHYIGKSKSVAGSALAQTRPRKKKQGPNPMGSDALSNMPAHSPHGANS</sequence>
<name>A0AA97DA49_9FIRM</name>
<dbReference type="Proteomes" id="UP001300604">
    <property type="component" value="Chromosome"/>
</dbReference>
<feature type="compositionally biased region" description="Polar residues" evidence="1">
    <location>
        <begin position="1"/>
        <end position="20"/>
    </location>
</feature>
<dbReference type="RefSeq" id="WP_275844820.1">
    <property type="nucleotide sequence ID" value="NZ_CP135996.1"/>
</dbReference>
<feature type="region of interest" description="Disordered" evidence="1">
    <location>
        <begin position="1"/>
        <end position="70"/>
    </location>
</feature>
<dbReference type="KEGG" id="carl:PXC00_11750"/>
<reference evidence="3" key="2">
    <citation type="submission" date="2024-06" db="EMBL/GenBank/DDBJ databases">
        <title>Caproicibacterium argilliputei sp. nov, a novel caproic acid producing anaerobic bacterium isolated from pit mud.</title>
        <authorList>
            <person name="Zeng C."/>
        </authorList>
    </citation>
    <scope>NUCLEOTIDE SEQUENCE [LARGE SCALE GENOMIC DNA]</scope>
    <source>
        <strain evidence="3">ZCY20-5</strain>
    </source>
</reference>
<gene>
    <name evidence="2" type="ORF">PXC00_11750</name>
</gene>